<feature type="compositionally biased region" description="Polar residues" evidence="1">
    <location>
        <begin position="48"/>
        <end position="71"/>
    </location>
</feature>
<evidence type="ECO:0000256" key="1">
    <source>
        <dbReference type="SAM" id="MobiDB-lite"/>
    </source>
</evidence>
<gene>
    <name evidence="2" type="ORF">D8I30_07380</name>
</gene>
<feature type="compositionally biased region" description="Basic and acidic residues" evidence="1">
    <location>
        <begin position="7"/>
        <end position="34"/>
    </location>
</feature>
<dbReference type="EMBL" id="CP032707">
    <property type="protein sequence ID" value="AYG95020.1"/>
    <property type="molecule type" value="Genomic_DNA"/>
</dbReference>
<evidence type="ECO:0000313" key="2">
    <source>
        <dbReference type="EMBL" id="AYG95020.1"/>
    </source>
</evidence>
<reference evidence="2 3" key="1">
    <citation type="submission" date="2018-10" db="EMBL/GenBank/DDBJ databases">
        <title>Complete genome sequence of Brevundimonas naejangsanensis BRV3.</title>
        <authorList>
            <person name="Berrios L."/>
            <person name="Ely B."/>
        </authorList>
    </citation>
    <scope>NUCLEOTIDE SEQUENCE [LARGE SCALE GENOMIC DNA]</scope>
    <source>
        <strain evidence="2 3">BRV3</strain>
    </source>
</reference>
<proteinExistence type="predicted"/>
<accession>A0A494RKE0</accession>
<dbReference type="AlphaFoldDB" id="A0A494RKE0"/>
<organism evidence="2 3">
    <name type="scientific">Brevundimonas naejangsanensis</name>
    <dbReference type="NCBI Taxonomy" id="588932"/>
    <lineage>
        <taxon>Bacteria</taxon>
        <taxon>Pseudomonadati</taxon>
        <taxon>Pseudomonadota</taxon>
        <taxon>Alphaproteobacteria</taxon>
        <taxon>Caulobacterales</taxon>
        <taxon>Caulobacteraceae</taxon>
        <taxon>Brevundimonas</taxon>
    </lineage>
</organism>
<evidence type="ECO:0000313" key="3">
    <source>
        <dbReference type="Proteomes" id="UP000276984"/>
    </source>
</evidence>
<dbReference type="RefSeq" id="WP_121482168.1">
    <property type="nucleotide sequence ID" value="NZ_CP032707.1"/>
</dbReference>
<feature type="region of interest" description="Disordered" evidence="1">
    <location>
        <begin position="1"/>
        <end position="71"/>
    </location>
</feature>
<dbReference type="Proteomes" id="UP000276984">
    <property type="component" value="Chromosome"/>
</dbReference>
<keyword evidence="3" id="KW-1185">Reference proteome</keyword>
<name>A0A494RKE0_9CAUL</name>
<protein>
    <submittedName>
        <fullName evidence="2">Uncharacterized protein</fullName>
    </submittedName>
</protein>
<sequence length="71" mass="7759">MSKAPHVPKEQRSFADHGARSIKEAGAADRRDAADGTQSGQPGDADVNLSQQGRYGNLKQNLTTHWKTQDR</sequence>
<dbReference type="OrthoDB" id="7190664at2"/>